<sequence>MIAVREKVEKEEPILGYWDLDLVGMQMLHDDNN</sequence>
<name>A0A392T0V3_9FABA</name>
<protein>
    <submittedName>
        <fullName evidence="1">Uncharacterized protein</fullName>
    </submittedName>
</protein>
<reference evidence="1 2" key="1">
    <citation type="journal article" date="2018" name="Front. Plant Sci.">
        <title>Red Clover (Trifolium pratense) and Zigzag Clover (T. medium) - A Picture of Genomic Similarities and Differences.</title>
        <authorList>
            <person name="Dluhosova J."/>
            <person name="Istvanek J."/>
            <person name="Nedelnik J."/>
            <person name="Repkova J."/>
        </authorList>
    </citation>
    <scope>NUCLEOTIDE SEQUENCE [LARGE SCALE GENOMIC DNA]</scope>
    <source>
        <strain evidence="2">cv. 10/8</strain>
        <tissue evidence="1">Leaf</tissue>
    </source>
</reference>
<proteinExistence type="predicted"/>
<dbReference type="EMBL" id="LXQA010468786">
    <property type="protein sequence ID" value="MCI53786.1"/>
    <property type="molecule type" value="Genomic_DNA"/>
</dbReference>
<evidence type="ECO:0000313" key="2">
    <source>
        <dbReference type="Proteomes" id="UP000265520"/>
    </source>
</evidence>
<dbReference type="Proteomes" id="UP000265520">
    <property type="component" value="Unassembled WGS sequence"/>
</dbReference>
<accession>A0A392T0V3</accession>
<keyword evidence="2" id="KW-1185">Reference proteome</keyword>
<dbReference type="AlphaFoldDB" id="A0A392T0V3"/>
<comment type="caution">
    <text evidence="1">The sequence shown here is derived from an EMBL/GenBank/DDBJ whole genome shotgun (WGS) entry which is preliminary data.</text>
</comment>
<organism evidence="1 2">
    <name type="scientific">Trifolium medium</name>
    <dbReference type="NCBI Taxonomy" id="97028"/>
    <lineage>
        <taxon>Eukaryota</taxon>
        <taxon>Viridiplantae</taxon>
        <taxon>Streptophyta</taxon>
        <taxon>Embryophyta</taxon>
        <taxon>Tracheophyta</taxon>
        <taxon>Spermatophyta</taxon>
        <taxon>Magnoliopsida</taxon>
        <taxon>eudicotyledons</taxon>
        <taxon>Gunneridae</taxon>
        <taxon>Pentapetalae</taxon>
        <taxon>rosids</taxon>
        <taxon>fabids</taxon>
        <taxon>Fabales</taxon>
        <taxon>Fabaceae</taxon>
        <taxon>Papilionoideae</taxon>
        <taxon>50 kb inversion clade</taxon>
        <taxon>NPAAA clade</taxon>
        <taxon>Hologalegina</taxon>
        <taxon>IRL clade</taxon>
        <taxon>Trifolieae</taxon>
        <taxon>Trifolium</taxon>
    </lineage>
</organism>
<feature type="non-terminal residue" evidence="1">
    <location>
        <position position="33"/>
    </location>
</feature>
<evidence type="ECO:0000313" key="1">
    <source>
        <dbReference type="EMBL" id="MCI53786.1"/>
    </source>
</evidence>